<dbReference type="SUPFAM" id="SSF81631">
    <property type="entry name" value="PAP/OAS1 substrate-binding domain"/>
    <property type="match status" value="1"/>
</dbReference>
<dbReference type="PANTHER" id="PTHR23092">
    <property type="entry name" value="POLY(A) RNA POLYMERASE"/>
    <property type="match status" value="1"/>
</dbReference>
<dbReference type="InterPro" id="IPR054708">
    <property type="entry name" value="MTPAP-like_central"/>
</dbReference>
<dbReference type="EMBL" id="BMAV01026600">
    <property type="protein sequence ID" value="GFS51848.1"/>
    <property type="molecule type" value="Genomic_DNA"/>
</dbReference>
<dbReference type="InterPro" id="IPR043519">
    <property type="entry name" value="NT_sf"/>
</dbReference>
<feature type="domain" description="PAP-associated" evidence="8">
    <location>
        <begin position="193"/>
        <end position="244"/>
    </location>
</feature>
<dbReference type="GO" id="GO:0003729">
    <property type="term" value="F:mRNA binding"/>
    <property type="evidence" value="ECO:0007669"/>
    <property type="project" value="TreeGrafter"/>
</dbReference>
<dbReference type="Pfam" id="PF22600">
    <property type="entry name" value="MTPAP-like_central"/>
    <property type="match status" value="1"/>
</dbReference>
<evidence type="ECO:0000259" key="9">
    <source>
        <dbReference type="Pfam" id="PF22600"/>
    </source>
</evidence>
<dbReference type="PANTHER" id="PTHR23092:SF15">
    <property type="entry name" value="INACTIVE NON-CANONICAL POLY(A) RNA POLYMERASE PROTEIN TRF4-2-RELATED"/>
    <property type="match status" value="1"/>
</dbReference>
<dbReference type="GO" id="GO:0043634">
    <property type="term" value="P:polyadenylation-dependent ncRNA catabolic process"/>
    <property type="evidence" value="ECO:0007669"/>
    <property type="project" value="TreeGrafter"/>
</dbReference>
<name>A0A8X6MFM4_9ARAC</name>
<organism evidence="10 11">
    <name type="scientific">Trichonephila inaurata madagascariensis</name>
    <dbReference type="NCBI Taxonomy" id="2747483"/>
    <lineage>
        <taxon>Eukaryota</taxon>
        <taxon>Metazoa</taxon>
        <taxon>Ecdysozoa</taxon>
        <taxon>Arthropoda</taxon>
        <taxon>Chelicerata</taxon>
        <taxon>Arachnida</taxon>
        <taxon>Araneae</taxon>
        <taxon>Araneomorphae</taxon>
        <taxon>Entelegynae</taxon>
        <taxon>Araneoidea</taxon>
        <taxon>Nephilidae</taxon>
        <taxon>Trichonephila</taxon>
        <taxon>Trichonephila inaurata</taxon>
    </lineage>
</organism>
<comment type="cofactor">
    <cofactor evidence="1">
        <name>Mn(2+)</name>
        <dbReference type="ChEBI" id="CHEBI:29035"/>
    </cofactor>
</comment>
<evidence type="ECO:0000256" key="6">
    <source>
        <dbReference type="ARBA" id="ARBA00022842"/>
    </source>
</evidence>
<gene>
    <name evidence="10" type="primary">TENT4B</name>
    <name evidence="10" type="ORF">TNIN_195501</name>
</gene>
<evidence type="ECO:0000256" key="2">
    <source>
        <dbReference type="ARBA" id="ARBA00008593"/>
    </source>
</evidence>
<dbReference type="AlphaFoldDB" id="A0A8X6MFM4"/>
<protein>
    <recommendedName>
        <fullName evidence="3">polynucleotide adenylyltransferase</fullName>
        <ecNumber evidence="3">2.7.7.19</ecNumber>
    </recommendedName>
</protein>
<comment type="caution">
    <text evidence="10">The sequence shown here is derived from an EMBL/GenBank/DDBJ whole genome shotgun (WGS) entry which is preliminary data.</text>
</comment>
<accession>A0A8X6MFM4</accession>
<dbReference type="GO" id="GO:1990817">
    <property type="term" value="F:poly(A) RNA polymerase activity"/>
    <property type="evidence" value="ECO:0007669"/>
    <property type="project" value="UniProtKB-EC"/>
</dbReference>
<keyword evidence="4" id="KW-0808">Transferase</keyword>
<dbReference type="Pfam" id="PF03828">
    <property type="entry name" value="PAP_assoc"/>
    <property type="match status" value="1"/>
</dbReference>
<evidence type="ECO:0000256" key="4">
    <source>
        <dbReference type="ARBA" id="ARBA00022679"/>
    </source>
</evidence>
<dbReference type="InterPro" id="IPR045862">
    <property type="entry name" value="Trf4-like"/>
</dbReference>
<dbReference type="OrthoDB" id="273917at2759"/>
<keyword evidence="11" id="KW-1185">Reference proteome</keyword>
<evidence type="ECO:0000256" key="1">
    <source>
        <dbReference type="ARBA" id="ARBA00001936"/>
    </source>
</evidence>
<evidence type="ECO:0000256" key="7">
    <source>
        <dbReference type="SAM" id="MobiDB-lite"/>
    </source>
</evidence>
<dbReference type="Gene3D" id="3.30.460.10">
    <property type="entry name" value="Beta Polymerase, domain 2"/>
    <property type="match status" value="1"/>
</dbReference>
<sequence>MLYSFSLHEEIVDFYEVMRPKEQETEIRLKVIEHITRIVHSLWPLAQVEIFGSFRTGLFLPSSDIDMVIFGEWRNVPLSTLSQALQNNGILKSDIEIIASAKVPIVRLLHSLSGIKVDISFNMDNGVKSARLIKKLMKEHPSLPKLVLVLKQFLLHRNLNEVYNGGMSSYCLTLLIVSFLKGHHKPKCDPSVNLGTVLLEFFEHYGINFNYHKVSIHFQEDALYKPKLKPGNFLSVEDPMEKGNDVAKGTFLMHQLRLSFQNAFYLLSKVINESAASETNVGSFLHLIFQVDPNVMVRRDMLLRNHSKTMQTLSHLIEQPNQSQSEEFAFNSKPKLGHGNFSKRKKFR</sequence>
<dbReference type="Proteomes" id="UP000886998">
    <property type="component" value="Unassembled WGS sequence"/>
</dbReference>
<evidence type="ECO:0000256" key="3">
    <source>
        <dbReference type="ARBA" id="ARBA00012388"/>
    </source>
</evidence>
<feature type="domain" description="Poly(A) RNA polymerase mitochondrial-like central palm" evidence="9">
    <location>
        <begin position="7"/>
        <end position="134"/>
    </location>
</feature>
<keyword evidence="5" id="KW-0479">Metal-binding</keyword>
<comment type="similarity">
    <text evidence="2">Belongs to the DNA polymerase type-B-like family.</text>
</comment>
<dbReference type="GO" id="GO:0031123">
    <property type="term" value="P:RNA 3'-end processing"/>
    <property type="evidence" value="ECO:0007669"/>
    <property type="project" value="TreeGrafter"/>
</dbReference>
<dbReference type="SUPFAM" id="SSF81301">
    <property type="entry name" value="Nucleotidyltransferase"/>
    <property type="match status" value="1"/>
</dbReference>
<dbReference type="EC" id="2.7.7.19" evidence="3"/>
<dbReference type="GO" id="GO:0046872">
    <property type="term" value="F:metal ion binding"/>
    <property type="evidence" value="ECO:0007669"/>
    <property type="project" value="UniProtKB-KW"/>
</dbReference>
<dbReference type="FunFam" id="3.30.460.10:FF:000006">
    <property type="entry name" value="non-canonical poly(A) RNA polymerase PAPD5"/>
    <property type="match status" value="1"/>
</dbReference>
<dbReference type="Gene3D" id="1.10.1410.10">
    <property type="match status" value="1"/>
</dbReference>
<evidence type="ECO:0000256" key="5">
    <source>
        <dbReference type="ARBA" id="ARBA00022723"/>
    </source>
</evidence>
<dbReference type="InterPro" id="IPR002058">
    <property type="entry name" value="PAP_assoc"/>
</dbReference>
<proteinExistence type="inferred from homology"/>
<evidence type="ECO:0000313" key="11">
    <source>
        <dbReference type="Proteomes" id="UP000886998"/>
    </source>
</evidence>
<evidence type="ECO:0000259" key="8">
    <source>
        <dbReference type="Pfam" id="PF03828"/>
    </source>
</evidence>
<feature type="region of interest" description="Disordered" evidence="7">
    <location>
        <begin position="329"/>
        <end position="348"/>
    </location>
</feature>
<dbReference type="GO" id="GO:0031499">
    <property type="term" value="C:TRAMP complex"/>
    <property type="evidence" value="ECO:0007669"/>
    <property type="project" value="TreeGrafter"/>
</dbReference>
<keyword evidence="6" id="KW-0460">Magnesium</keyword>
<reference evidence="10" key="1">
    <citation type="submission" date="2020-08" db="EMBL/GenBank/DDBJ databases">
        <title>Multicomponent nature underlies the extraordinary mechanical properties of spider dragline silk.</title>
        <authorList>
            <person name="Kono N."/>
            <person name="Nakamura H."/>
            <person name="Mori M."/>
            <person name="Yoshida Y."/>
            <person name="Ohtoshi R."/>
            <person name="Malay A.D."/>
            <person name="Moran D.A.P."/>
            <person name="Tomita M."/>
            <person name="Numata K."/>
            <person name="Arakawa K."/>
        </authorList>
    </citation>
    <scope>NUCLEOTIDE SEQUENCE</scope>
</reference>
<evidence type="ECO:0000313" key="10">
    <source>
        <dbReference type="EMBL" id="GFS51848.1"/>
    </source>
</evidence>
<dbReference type="CDD" id="cd05402">
    <property type="entry name" value="NT_PAP_TUTase"/>
    <property type="match status" value="1"/>
</dbReference>
<dbReference type="GO" id="GO:0005730">
    <property type="term" value="C:nucleolus"/>
    <property type="evidence" value="ECO:0007669"/>
    <property type="project" value="TreeGrafter"/>
</dbReference>